<dbReference type="GO" id="GO:0008234">
    <property type="term" value="F:cysteine-type peptidase activity"/>
    <property type="evidence" value="ECO:0007669"/>
    <property type="project" value="InterPro"/>
</dbReference>
<proteinExistence type="inferred from homology"/>
<dbReference type="InterPro" id="IPR008964">
    <property type="entry name" value="Invasin/intimin_cell_adhesion"/>
</dbReference>
<protein>
    <recommendedName>
        <fullName evidence="4">Rhodanese domain-containing protein</fullName>
    </recommendedName>
</protein>
<dbReference type="Gene3D" id="2.60.40.1930">
    <property type="match status" value="3"/>
</dbReference>
<comment type="similarity">
    <text evidence="1">Belongs to the peptidase C1 family.</text>
</comment>
<dbReference type="GO" id="GO:0006508">
    <property type="term" value="P:proteolysis"/>
    <property type="evidence" value="ECO:0007669"/>
    <property type="project" value="InterPro"/>
</dbReference>
<evidence type="ECO:0000256" key="1">
    <source>
        <dbReference type="ARBA" id="ARBA00008455"/>
    </source>
</evidence>
<dbReference type="CDD" id="cd00158">
    <property type="entry name" value="RHOD"/>
    <property type="match status" value="1"/>
</dbReference>
<evidence type="ECO:0000259" key="4">
    <source>
        <dbReference type="PROSITE" id="PS50206"/>
    </source>
</evidence>
<dbReference type="Pfam" id="PF18560">
    <property type="entry name" value="Lectin_like"/>
    <property type="match status" value="1"/>
</dbReference>
<keyword evidence="6" id="KW-1185">Reference proteome</keyword>
<accession>A0A3E2TFN3</accession>
<dbReference type="InterPro" id="IPR000169">
    <property type="entry name" value="Pept_cys_AS"/>
</dbReference>
<dbReference type="InterPro" id="IPR036873">
    <property type="entry name" value="Rhodanese-like_dom_sf"/>
</dbReference>
<dbReference type="SUPFAM" id="SSF54001">
    <property type="entry name" value="Cysteine proteinases"/>
    <property type="match status" value="1"/>
</dbReference>
<keyword evidence="3" id="KW-0732">Signal</keyword>
<dbReference type="Gene3D" id="2.60.40.10">
    <property type="entry name" value="Immunoglobulins"/>
    <property type="match status" value="1"/>
</dbReference>
<name>A0A3E2TFN3_9FIRM</name>
<comment type="caution">
    <text evidence="5">The sequence shown here is derived from an EMBL/GenBank/DDBJ whole genome shotgun (WGS) entry which is preliminary data.</text>
</comment>
<dbReference type="Proteomes" id="UP000261011">
    <property type="component" value="Unassembled WGS sequence"/>
</dbReference>
<dbReference type="Pfam" id="PF00112">
    <property type="entry name" value="Peptidase_C1"/>
    <property type="match status" value="1"/>
</dbReference>
<evidence type="ECO:0000313" key="6">
    <source>
        <dbReference type="Proteomes" id="UP000261011"/>
    </source>
</evidence>
<dbReference type="EMBL" id="QVEU01000010">
    <property type="protein sequence ID" value="RGB74577.1"/>
    <property type="molecule type" value="Genomic_DNA"/>
</dbReference>
<dbReference type="Pfam" id="PF01835">
    <property type="entry name" value="MG2"/>
    <property type="match status" value="1"/>
</dbReference>
<feature type="domain" description="Rhodanese" evidence="4">
    <location>
        <begin position="1248"/>
        <end position="1337"/>
    </location>
</feature>
<dbReference type="PANTHER" id="PTHR12411">
    <property type="entry name" value="CYSTEINE PROTEASE FAMILY C1-RELATED"/>
    <property type="match status" value="1"/>
</dbReference>
<dbReference type="PROSITE" id="PS00139">
    <property type="entry name" value="THIOL_PROTEASE_CYS"/>
    <property type="match status" value="1"/>
</dbReference>
<dbReference type="Pfam" id="PF00581">
    <property type="entry name" value="Rhodanese"/>
    <property type="match status" value="1"/>
</dbReference>
<reference evidence="5 6" key="1">
    <citation type="submission" date="2018-08" db="EMBL/GenBank/DDBJ databases">
        <title>A genome reference for cultivated species of the human gut microbiota.</title>
        <authorList>
            <person name="Zou Y."/>
            <person name="Xue W."/>
            <person name="Luo G."/>
        </authorList>
    </citation>
    <scope>NUCLEOTIDE SEQUENCE [LARGE SCALE GENOMIC DNA]</scope>
    <source>
        <strain evidence="5 6">OF01-3</strain>
    </source>
</reference>
<dbReference type="InterPro" id="IPR040528">
    <property type="entry name" value="Lectin-like"/>
</dbReference>
<dbReference type="SMART" id="SM00635">
    <property type="entry name" value="BID_2"/>
    <property type="match status" value="1"/>
</dbReference>
<dbReference type="Pfam" id="PF02368">
    <property type="entry name" value="Big_2"/>
    <property type="match status" value="1"/>
</dbReference>
<feature type="signal peptide" evidence="3">
    <location>
        <begin position="1"/>
        <end position="26"/>
    </location>
</feature>
<dbReference type="Gene3D" id="3.40.250.10">
    <property type="entry name" value="Rhodanese-like domain"/>
    <property type="match status" value="1"/>
</dbReference>
<dbReference type="SMART" id="SM00645">
    <property type="entry name" value="Pept_C1"/>
    <property type="match status" value="1"/>
</dbReference>
<evidence type="ECO:0000256" key="2">
    <source>
        <dbReference type="SAM" id="MobiDB-lite"/>
    </source>
</evidence>
<dbReference type="Gene3D" id="3.90.70.10">
    <property type="entry name" value="Cysteine proteinases"/>
    <property type="match status" value="1"/>
</dbReference>
<dbReference type="InterPro" id="IPR038765">
    <property type="entry name" value="Papain-like_cys_pep_sf"/>
</dbReference>
<dbReference type="GO" id="GO:0004866">
    <property type="term" value="F:endopeptidase inhibitor activity"/>
    <property type="evidence" value="ECO:0007669"/>
    <property type="project" value="InterPro"/>
</dbReference>
<dbReference type="RefSeq" id="WP_117522287.1">
    <property type="nucleotide sequence ID" value="NZ_QVEU01000010.1"/>
</dbReference>
<dbReference type="InterPro" id="IPR013783">
    <property type="entry name" value="Ig-like_fold"/>
</dbReference>
<organism evidence="5 6">
    <name type="scientific">Anaerococcus nagyae</name>
    <dbReference type="NCBI Taxonomy" id="1755241"/>
    <lineage>
        <taxon>Bacteria</taxon>
        <taxon>Bacillati</taxon>
        <taxon>Bacillota</taxon>
        <taxon>Tissierellia</taxon>
        <taxon>Tissierellales</taxon>
        <taxon>Peptoniphilaceae</taxon>
        <taxon>Anaerococcus</taxon>
    </lineage>
</organism>
<feature type="chain" id="PRO_5017654655" description="Rhodanese domain-containing protein" evidence="3">
    <location>
        <begin position="27"/>
        <end position="2638"/>
    </location>
</feature>
<feature type="compositionally biased region" description="Basic and acidic residues" evidence="2">
    <location>
        <begin position="1843"/>
        <end position="1877"/>
    </location>
</feature>
<dbReference type="InterPro" id="IPR003343">
    <property type="entry name" value="Big_2"/>
</dbReference>
<dbReference type="SUPFAM" id="SSF52821">
    <property type="entry name" value="Rhodanese/Cell cycle control phosphatase"/>
    <property type="match status" value="1"/>
</dbReference>
<dbReference type="SMART" id="SM00450">
    <property type="entry name" value="RHOD"/>
    <property type="match status" value="1"/>
</dbReference>
<dbReference type="CDD" id="cd02619">
    <property type="entry name" value="Peptidase_C1"/>
    <property type="match status" value="1"/>
</dbReference>
<feature type="region of interest" description="Disordered" evidence="2">
    <location>
        <begin position="1830"/>
        <end position="1878"/>
    </location>
</feature>
<dbReference type="InterPro" id="IPR002890">
    <property type="entry name" value="MG2"/>
</dbReference>
<dbReference type="InterPro" id="IPR013128">
    <property type="entry name" value="Peptidase_C1A"/>
</dbReference>
<dbReference type="PROSITE" id="PS50206">
    <property type="entry name" value="RHODANESE_3"/>
    <property type="match status" value="1"/>
</dbReference>
<dbReference type="Gene3D" id="2.60.40.1080">
    <property type="match status" value="1"/>
</dbReference>
<dbReference type="SUPFAM" id="SSF49373">
    <property type="entry name" value="Invasin/intimin cell-adhesion fragments"/>
    <property type="match status" value="1"/>
</dbReference>
<evidence type="ECO:0000313" key="5">
    <source>
        <dbReference type="EMBL" id="RGB74577.1"/>
    </source>
</evidence>
<gene>
    <name evidence="5" type="ORF">DXA39_08485</name>
</gene>
<sequence>MRRKFKIFSILLSFSIILQATYPSFAANNDSNNTSSDLVDFKETDKSNVKEKKDIDLSAKGIENKEFNDKSIEKNSLKQDPYDLYTDYSSIDKKTKKKKFPSVFTRNMVLPAIETKYDLRDEGKVTSVKDQGPNGSCWAFATYGSAESVLMPDERMDFSEKHMRNTHGFDWGPSEGGTRTVSSAYLARRSGPVLEKDDPYDIFQSNSPENLPVVKELTHAIFIPDKRDATDNNLLKKMITENGGIYSAVMGGDQYLNKSTMAHYYSGNQVPNHAITIVGWDDNYSRKNFKTTPPGDGAWICKNSWGTNWGNQGGYYYVSYYDKNIGTQNSQYILKDINENEKIWQYDKLGMTSQVGLGEESYYANVFGPVKEDTYLRNVGLWTSANNAEYEVFVNTNIENNAGLSDKTSIGEGKMEFAGYEKVKVEDTFIPKGSKFAVIVKMKTPGYKYPIPIERPIKGFSSKVTAEPGQSFVSKEGEKWTDLTDQIANANVSLKAFTVGADYIDQNDEQSKKITSINFKQKEKLMKIGEEATLSVDIKPSDIKSSDLRWESSDRTVCEVDKEGKIRAIGYGECVITAKAKNSSKVFDTMRVKVDESNAEFKANVNADRQNYLQGEQVGINIGLRDQDNNQIVNKDIVCEIVTSHNQEFKYDLKTNLTGEANFNVRLDNNAAIGKYRINIYYKNKLIGINTFNVESKDFAPTVENPLFVTNTLDKDKIRPNDSIKLTSHVEDKYGQIKRYAKVELTLTTPEDKQIKKSLYTNKDGDAIFDLGSDIFNQEGNYKLKVDSSLSGFDSFSENLNVLVDRNTAEMAKLDFDITMEKDEIMAGKESADMNFTVSHEGKPISDANIRLTITDPNQKSYELDLKTDQNGKAVFSMDITIQNATGMYKIDATAYKDGYYDIEKSSNFFVKREGKYLNISFDSAKKDYKLNESAYIKVQVRDENNNPKRNASVELSIIDPNQKETKMRKVSDYNGYVFIYMTPKAYTSAGEYAISAYATAYNYPSARANYKVRFGEENPDYKDLGVEAKNKKDKYFVDEKPEIYMTSVDEFGNSVNNADINVSIKSPDNKVIVDRIKTDDKGKATWSYKLAMVPGKYEVSFKADKSNYKSTSKTVSFLVEERPKLTKMDAKVSTDKKVYEVLGKTKVNLDLVDEKGKKVSDANVKAILSTREGKKELKSKTDKEGHTSFDIDLDKEGKYVLNFDISKDTYENKSLRDVIFVTNKPIAKTGETYIGKIKADQVDTYIANNKPFILDIRPKSAYDRAHIKGSFNLDYNDSDFNLFLDNLSKDSSLFVVSNLIDTDNIIKELKEKGFKSVRLIEEGMEEYIKISDLTNDSYNKNLDLTINRDKETYNPKNDITFKLRSTDTNNNYIANANVSYKVLDLANTILDSGEIKTNNIGEANLKLKLADNTYPGKYKILAKVSKDGYKDYNSIAIFNIASKENADNFKDYDSAKKAQYFEHLTGDTSNQKVIKNLYGKNLLAAPVKNLDGKAEMLGDNFDLDKISLILFTEDKDPSLEKFAKLSHESYNFIRISPKSDLAYLEENKIKRLVGYSKVDEANSLRNDRLKLGKTSKILVLNKDGRVINLLDAKDFDNINEILAKENIKVNNTNVDPNDKVLDQSKANISVSAPSSRIKRRDIVEVNVELKDASNGTALANRNIKYTLMDPFGRSVSYNRQTDKMGRHIFKIGTNDKTSLGKYKIKVELLDAQYKNSFKFFEYEVIDANTPDMLQMKADISTDKTKYDLGDAINLSIVAKDLNNSLLDKATAEATLEDPYGKDLYSKSQTSDAKGNIKISFPTSDENVLGKYKVKIKVNREGFKEYKKDLEVQLGDSSVSPDPKPEPDPTPDPKPEPDPSDDDKQKPENPIEVEVKDQNTPLSFEGAYALGFFDTTDKLTMVNLKARYGKNFNNLVLYDKNRKAVKIGDIIDNKRPTIFLMGDRVDSNSMKMFENSSKIDAKAFNFVNVVTNGSVTDLEKISKGKLYKDSFYRGNSLNGQFRSNKNQVVVLDKNGSVINVFPYKSNYEVLRRFNMSNGYYADNDNYKPLSLDKFENNYPISFDQRKERGDYKGMSDEEMRFNNLYSRDLSNAKLIKSNNSRVELNDIAKKDVKILLIGDYRKDETIKMWDDAQYISDGDYDLVNVSYLGSQTAINAEKERFKSLWDVKRDIYVSGAYNILFNVNKPTVVAIDKNQRFLFSKEYKSNEDIKYVIDRTLNTSASDQTITDSYKEIGDYDVLGDIPKKEEDPEKIHPMSFAQRSERGDYRIFEPNEKDVNKKYYGKDMNLYLMNNMNQEDIYIKDFLDKKVNVMLVGSPNDKKSRIMWKNSAYLNRDNINLVKISNYKGIEDLNYMFTSYDMNDVGDNFYYGGAKFDFDKEVSSPYIVVTDENGKLLFVKKYMTNEDIESLVNRALRTKYSAEDGGDDFPPIGSEKISKDNKDHEPQYIEHVSSEELAASFPLTYAQREARGDYGQLTKEEKKQNQRFYGRDIKNINLLRNDNTYMRVSNIGKGGLTLYLLGNYKEESSFEMWNNTHQYTSEDFSIKLLNYAGSTKLLNDAVASHNLELGEIFTNGSALAYLNNRVNNTIIAVDKDSKVIFIKNYKDNNDLKYVLDRCIRTKYSNDIKSNDVPDIYDIKLN</sequence>
<evidence type="ECO:0000256" key="3">
    <source>
        <dbReference type="SAM" id="SignalP"/>
    </source>
</evidence>
<dbReference type="InterPro" id="IPR001763">
    <property type="entry name" value="Rhodanese-like_dom"/>
</dbReference>
<dbReference type="InterPro" id="IPR000668">
    <property type="entry name" value="Peptidase_C1A_C"/>
</dbReference>
<dbReference type="OrthoDB" id="3648721at2"/>